<gene>
    <name evidence="11" type="ORF">NYP16_11985</name>
</gene>
<comment type="similarity">
    <text evidence="6">Belongs to the acetyltransferase family. OlsB subfamily.</text>
</comment>
<evidence type="ECO:0000313" key="12">
    <source>
        <dbReference type="Proteomes" id="UP001141619"/>
    </source>
</evidence>
<evidence type="ECO:0000313" key="11">
    <source>
        <dbReference type="EMBL" id="MDA5194671.1"/>
    </source>
</evidence>
<dbReference type="EC" id="2.3.2.30" evidence="7"/>
<dbReference type="EMBL" id="JANWOI010000004">
    <property type="protein sequence ID" value="MDA5194671.1"/>
    <property type="molecule type" value="Genomic_DNA"/>
</dbReference>
<protein>
    <recommendedName>
        <fullName evidence="8">L-ornithine N(alpha)-acyltransferase</fullName>
        <ecNumber evidence="7">2.3.2.30</ecNumber>
    </recommendedName>
</protein>
<reference evidence="11" key="1">
    <citation type="submission" date="2022-08" db="EMBL/GenBank/DDBJ databases">
        <authorList>
            <person name="Vandamme P."/>
            <person name="Hettiarachchi A."/>
            <person name="Peeters C."/>
            <person name="Cnockaert M."/>
            <person name="Carlier A."/>
        </authorList>
    </citation>
    <scope>NUCLEOTIDE SEQUENCE</scope>
    <source>
        <strain evidence="11">LMG 31809</strain>
    </source>
</reference>
<evidence type="ECO:0000256" key="4">
    <source>
        <dbReference type="ARBA" id="ARBA00023098"/>
    </source>
</evidence>
<keyword evidence="5 11" id="KW-0012">Acyltransferase</keyword>
<comment type="caution">
    <text evidence="11">The sequence shown here is derived from an EMBL/GenBank/DDBJ whole genome shotgun (WGS) entry which is preliminary data.</text>
</comment>
<comment type="catalytic activity">
    <reaction evidence="10">
        <text>a (3R)-hydroxyacyl-[ACP] + L-ornithine = a lyso-ornithine lipid + holo-[ACP] + H(+)</text>
        <dbReference type="Rhea" id="RHEA:20633"/>
        <dbReference type="Rhea" id="RHEA-COMP:9685"/>
        <dbReference type="Rhea" id="RHEA-COMP:9945"/>
        <dbReference type="ChEBI" id="CHEBI:15378"/>
        <dbReference type="ChEBI" id="CHEBI:46911"/>
        <dbReference type="ChEBI" id="CHEBI:64479"/>
        <dbReference type="ChEBI" id="CHEBI:78827"/>
        <dbReference type="ChEBI" id="CHEBI:138482"/>
        <dbReference type="EC" id="2.3.2.30"/>
    </reaction>
    <physiologicalReaction direction="left-to-right" evidence="10">
        <dbReference type="Rhea" id="RHEA:20634"/>
    </physiologicalReaction>
</comment>
<keyword evidence="4" id="KW-0443">Lipid metabolism</keyword>
<dbReference type="InterPro" id="IPR052351">
    <property type="entry name" value="Ornithine_N-alpha-AT"/>
</dbReference>
<dbReference type="Pfam" id="PF13444">
    <property type="entry name" value="Acetyltransf_5"/>
    <property type="match status" value="1"/>
</dbReference>
<dbReference type="GO" id="GO:0043810">
    <property type="term" value="F:ornithine-acyl [acyl carrier protein] N-acyltransferase activity"/>
    <property type="evidence" value="ECO:0007669"/>
    <property type="project" value="UniProtKB-EC"/>
</dbReference>
<evidence type="ECO:0000256" key="7">
    <source>
        <dbReference type="ARBA" id="ARBA00039058"/>
    </source>
</evidence>
<keyword evidence="2" id="KW-0444">Lipid biosynthesis</keyword>
<accession>A0A9X3Z807</accession>
<dbReference type="Proteomes" id="UP001141619">
    <property type="component" value="Unassembled WGS sequence"/>
</dbReference>
<evidence type="ECO:0000256" key="3">
    <source>
        <dbReference type="ARBA" id="ARBA00022679"/>
    </source>
</evidence>
<dbReference type="PANTHER" id="PTHR37323">
    <property type="entry name" value="GCN5-RELATED N-ACETYLTRANSFERASE"/>
    <property type="match status" value="1"/>
</dbReference>
<comment type="function">
    <text evidence="9">Catalyzes the first step in the biosynthesis of ornithine lipids, which are phosphorus-free membrane lipids. Catalyzes the 3-hydroxyacyl-acyl carrier protein-dependent acylation of ornithine to form lyso-ornithine lipid (LOL).</text>
</comment>
<dbReference type="PANTHER" id="PTHR37323:SF1">
    <property type="entry name" value="L-ORNITHINE N(ALPHA)-ACYLTRANSFERASE"/>
    <property type="match status" value="1"/>
</dbReference>
<dbReference type="SUPFAM" id="SSF55729">
    <property type="entry name" value="Acyl-CoA N-acyltransferases (Nat)"/>
    <property type="match status" value="1"/>
</dbReference>
<evidence type="ECO:0000256" key="8">
    <source>
        <dbReference type="ARBA" id="ARBA00039866"/>
    </source>
</evidence>
<name>A0A9X3Z807_9PROT</name>
<evidence type="ECO:0000256" key="10">
    <source>
        <dbReference type="ARBA" id="ARBA00047785"/>
    </source>
</evidence>
<sequence length="302" mass="34484">MSYPILHSHVKTATDLQSASSFAEVGALEVRLAVSEAEIRAAQALRYKIFYEELGATPTEEMARERRDFDRFDELADHLLVVDRTKQGIDSIVGTYRLLRETVIGGIEGFYSNQEFDLSPLVSDSFRRTMMPGRQLLELGRSCVDVAYRTNSTIHLLWRGIAIYTLTYNIGYMFGCASLKGIDTQAHAQALSYLHHDYSIPESFRVRAQPHRFHDMNMIPREELDMRLARRALPPLVKGYLRLGCYIGNGAVVDEQWDSTDVFILLPVERITHRYSQHFELNDMGVGEIVDAFTDNDTLRII</sequence>
<reference evidence="11" key="2">
    <citation type="journal article" date="2023" name="Syst. Appl. Microbiol.">
        <title>Govania unica gen. nov., sp. nov., a rare biosphere bacterium that represents a novel family in the class Alphaproteobacteria.</title>
        <authorList>
            <person name="Vandamme P."/>
            <person name="Peeters C."/>
            <person name="Hettiarachchi A."/>
            <person name="Cnockaert M."/>
            <person name="Carlier A."/>
        </authorList>
    </citation>
    <scope>NUCLEOTIDE SEQUENCE</scope>
    <source>
        <strain evidence="11">LMG 31809</strain>
    </source>
</reference>
<comment type="pathway">
    <text evidence="1">Lipid metabolism.</text>
</comment>
<proteinExistence type="inferred from homology"/>
<evidence type="ECO:0000256" key="2">
    <source>
        <dbReference type="ARBA" id="ARBA00022516"/>
    </source>
</evidence>
<dbReference type="GO" id="GO:0006629">
    <property type="term" value="P:lipid metabolic process"/>
    <property type="evidence" value="ECO:0007669"/>
    <property type="project" value="UniProtKB-KW"/>
</dbReference>
<keyword evidence="3 11" id="KW-0808">Transferase</keyword>
<dbReference type="RefSeq" id="WP_274944376.1">
    <property type="nucleotide sequence ID" value="NZ_JANWOI010000004.1"/>
</dbReference>
<dbReference type="Gene3D" id="3.40.630.30">
    <property type="match status" value="1"/>
</dbReference>
<evidence type="ECO:0000256" key="9">
    <source>
        <dbReference type="ARBA" id="ARBA00045724"/>
    </source>
</evidence>
<keyword evidence="12" id="KW-1185">Reference proteome</keyword>
<evidence type="ECO:0000256" key="5">
    <source>
        <dbReference type="ARBA" id="ARBA00023315"/>
    </source>
</evidence>
<evidence type="ECO:0000256" key="6">
    <source>
        <dbReference type="ARBA" id="ARBA00038095"/>
    </source>
</evidence>
<dbReference type="AlphaFoldDB" id="A0A9X3Z807"/>
<organism evidence="11 12">
    <name type="scientific">Govanella unica</name>
    <dbReference type="NCBI Taxonomy" id="2975056"/>
    <lineage>
        <taxon>Bacteria</taxon>
        <taxon>Pseudomonadati</taxon>
        <taxon>Pseudomonadota</taxon>
        <taxon>Alphaproteobacteria</taxon>
        <taxon>Emcibacterales</taxon>
        <taxon>Govanellaceae</taxon>
        <taxon>Govanella</taxon>
    </lineage>
</organism>
<dbReference type="InterPro" id="IPR016181">
    <property type="entry name" value="Acyl_CoA_acyltransferase"/>
</dbReference>
<evidence type="ECO:0000256" key="1">
    <source>
        <dbReference type="ARBA" id="ARBA00005189"/>
    </source>
</evidence>